<dbReference type="PROSITE" id="PS00383">
    <property type="entry name" value="TYR_PHOSPHATASE_1"/>
    <property type="match status" value="1"/>
</dbReference>
<feature type="domain" description="Tyrosine-protein phosphatase" evidence="4">
    <location>
        <begin position="576"/>
        <end position="718"/>
    </location>
</feature>
<evidence type="ECO:0000256" key="1">
    <source>
        <dbReference type="ARBA" id="ARBA00022801"/>
    </source>
</evidence>
<dbReference type="PROSITE" id="PS50056">
    <property type="entry name" value="TYR_PHOSPHATASE_2"/>
    <property type="match status" value="1"/>
</dbReference>
<dbReference type="InterPro" id="IPR015275">
    <property type="entry name" value="Actin-fragmin_kin_cat_dom"/>
</dbReference>
<dbReference type="Pfam" id="PF00782">
    <property type="entry name" value="DSPc"/>
    <property type="match status" value="1"/>
</dbReference>
<keyword evidence="2" id="KW-0904">Protein phosphatase</keyword>
<evidence type="ECO:0000256" key="2">
    <source>
        <dbReference type="ARBA" id="ARBA00022912"/>
    </source>
</evidence>
<dbReference type="InterPro" id="IPR000340">
    <property type="entry name" value="Dual-sp_phosphatase_cat-dom"/>
</dbReference>
<dbReference type="SUPFAM" id="SSF52799">
    <property type="entry name" value="(Phosphotyrosine protein) phosphatases II"/>
    <property type="match status" value="1"/>
</dbReference>
<feature type="compositionally biased region" description="Pro residues" evidence="3">
    <location>
        <begin position="415"/>
        <end position="433"/>
    </location>
</feature>
<evidence type="ECO:0000313" key="6">
    <source>
        <dbReference type="EMBL" id="CAD7698093.1"/>
    </source>
</evidence>
<feature type="compositionally biased region" description="Basic and acidic residues" evidence="3">
    <location>
        <begin position="9"/>
        <end position="32"/>
    </location>
</feature>
<dbReference type="SMART" id="SM00195">
    <property type="entry name" value="DSPc"/>
    <property type="match status" value="1"/>
</dbReference>
<dbReference type="InterPro" id="IPR035010">
    <property type="entry name" value="PHS1"/>
</dbReference>
<accession>A0A8S1IWN0</accession>
<feature type="compositionally biased region" description="Polar residues" evidence="3">
    <location>
        <begin position="437"/>
        <end position="452"/>
    </location>
</feature>
<gene>
    <name evidence="6" type="ORF">OSTQU699_LOCUS3454</name>
</gene>
<feature type="region of interest" description="Disordered" evidence="3">
    <location>
        <begin position="60"/>
        <end position="82"/>
    </location>
</feature>
<proteinExistence type="predicted"/>
<dbReference type="PANTHER" id="PTHR47100:SF5">
    <property type="entry name" value="DUAL SPECIFICITY PROTEIN PHOSPHATASE PHS1"/>
    <property type="match status" value="1"/>
</dbReference>
<dbReference type="EMBL" id="CAJHUC010000760">
    <property type="protein sequence ID" value="CAD7698093.1"/>
    <property type="molecule type" value="Genomic_DNA"/>
</dbReference>
<dbReference type="InterPro" id="IPR016130">
    <property type="entry name" value="Tyr_Pase_AS"/>
</dbReference>
<reference evidence="6" key="1">
    <citation type="submission" date="2020-12" db="EMBL/GenBank/DDBJ databases">
        <authorList>
            <person name="Iha C."/>
        </authorList>
    </citation>
    <scope>NUCLEOTIDE SEQUENCE</scope>
</reference>
<keyword evidence="7" id="KW-1185">Reference proteome</keyword>
<dbReference type="PROSITE" id="PS50054">
    <property type="entry name" value="TYR_PHOSPHATASE_DUAL"/>
    <property type="match status" value="1"/>
</dbReference>
<keyword evidence="1" id="KW-0378">Hydrolase</keyword>
<evidence type="ECO:0000259" key="5">
    <source>
        <dbReference type="PROSITE" id="PS50056"/>
    </source>
</evidence>
<evidence type="ECO:0000256" key="3">
    <source>
        <dbReference type="SAM" id="MobiDB-lite"/>
    </source>
</evidence>
<name>A0A8S1IWN0_9CHLO</name>
<dbReference type="GO" id="GO:0004721">
    <property type="term" value="F:phosphoprotein phosphatase activity"/>
    <property type="evidence" value="ECO:0007669"/>
    <property type="project" value="UniProtKB-KW"/>
</dbReference>
<organism evidence="6 7">
    <name type="scientific">Ostreobium quekettii</name>
    <dbReference type="NCBI Taxonomy" id="121088"/>
    <lineage>
        <taxon>Eukaryota</taxon>
        <taxon>Viridiplantae</taxon>
        <taxon>Chlorophyta</taxon>
        <taxon>core chlorophytes</taxon>
        <taxon>Ulvophyceae</taxon>
        <taxon>TCBD clade</taxon>
        <taxon>Bryopsidales</taxon>
        <taxon>Ostreobineae</taxon>
        <taxon>Ostreobiaceae</taxon>
        <taxon>Ostreobium</taxon>
    </lineage>
</organism>
<dbReference type="PANTHER" id="PTHR47100">
    <property type="entry name" value="DUAL SPECIFICITY PROTEIN PHOSPHATASE PHS1"/>
    <property type="match status" value="1"/>
</dbReference>
<dbReference type="InterPro" id="IPR036940">
    <property type="entry name" value="PI3/4_kinase_cat_sf"/>
</dbReference>
<dbReference type="CDD" id="cd14498">
    <property type="entry name" value="DSP"/>
    <property type="match status" value="1"/>
</dbReference>
<dbReference type="Proteomes" id="UP000708148">
    <property type="component" value="Unassembled WGS sequence"/>
</dbReference>
<dbReference type="SUPFAM" id="SSF56112">
    <property type="entry name" value="Protein kinase-like (PK-like)"/>
    <property type="match status" value="1"/>
</dbReference>
<dbReference type="InterPro" id="IPR011009">
    <property type="entry name" value="Kinase-like_dom_sf"/>
</dbReference>
<dbReference type="OrthoDB" id="10252009at2759"/>
<protein>
    <submittedName>
        <fullName evidence="6">Uncharacterized protein</fullName>
    </submittedName>
</protein>
<dbReference type="Pfam" id="PF09192">
    <property type="entry name" value="Act-Frag_cataly"/>
    <property type="match status" value="1"/>
</dbReference>
<feature type="region of interest" description="Disordered" evidence="3">
    <location>
        <begin position="395"/>
        <end position="475"/>
    </location>
</feature>
<dbReference type="InterPro" id="IPR000387">
    <property type="entry name" value="Tyr_Pase_dom"/>
</dbReference>
<dbReference type="GO" id="GO:0009737">
    <property type="term" value="P:response to abscisic acid"/>
    <property type="evidence" value="ECO:0007669"/>
    <property type="project" value="InterPro"/>
</dbReference>
<dbReference type="InterPro" id="IPR029021">
    <property type="entry name" value="Prot-tyrosine_phosphatase-like"/>
</dbReference>
<dbReference type="GO" id="GO:0043622">
    <property type="term" value="P:cortical microtubule organization"/>
    <property type="evidence" value="ECO:0007669"/>
    <property type="project" value="InterPro"/>
</dbReference>
<evidence type="ECO:0000259" key="4">
    <source>
        <dbReference type="PROSITE" id="PS50054"/>
    </source>
</evidence>
<comment type="caution">
    <text evidence="6">The sequence shown here is derived from an EMBL/GenBank/DDBJ whole genome shotgun (WGS) entry which is preliminary data.</text>
</comment>
<dbReference type="AlphaFoldDB" id="A0A8S1IWN0"/>
<feature type="domain" description="Tyrosine specific protein phosphatases" evidence="5">
    <location>
        <begin position="638"/>
        <end position="697"/>
    </location>
</feature>
<dbReference type="InterPro" id="IPR020422">
    <property type="entry name" value="TYR_PHOSPHATASE_DUAL_dom"/>
</dbReference>
<feature type="region of interest" description="Disordered" evidence="3">
    <location>
        <begin position="1"/>
        <end position="32"/>
    </location>
</feature>
<feature type="compositionally biased region" description="Basic and acidic residues" evidence="3">
    <location>
        <begin position="65"/>
        <end position="80"/>
    </location>
</feature>
<dbReference type="Gene3D" id="3.90.190.10">
    <property type="entry name" value="Protein tyrosine phosphatase superfamily"/>
    <property type="match status" value="1"/>
</dbReference>
<sequence length="758" mass="83820">MSLGGAGVRMDRIKASESRAESAADTHESHISSFESQDREIVALLNEGWFGPKVGIVSPRHRTLRPKDSHDDKPLRERLDGATPAHIGQGKLQWSRLKSVHPSELLKSEFDDEEVIEVNSGGRVLFCFFESDSVESSRDVAIAKFGSTRLAMQAEHFANELTRHLDISAPMCRIVRKEGPTSAEWEDIFSVAKGVGKRGEDLVVEMEEMPCMLLMEFVKGKPLLEVDEAFKDPYLESTMHDLGRVFLLDMLLGNPDRLPSRDLAWRGNAGNLLFGSCDQQVTRRVVAIDSCVPRKPPVGKATTEDEAVQKMAELIIHDTGVAQGVLQQVVQGGKAADSMAGRTPDENLAQMFQEGLKTCLGGVLKIQGLLEMMCDVISEWITEFLKDIEESTMDAEGATTDNNPIRTATPRGRSPTPPRGPATPPPIPIPHVPTSPQVSRPSSPCGSRTRSPSPMAGRPPSAGARATTPRGGRGAVSGLMASVTVRLKKIKKDSRQDEMLAEKVQRWKEVFRSREADLRTAVGEWQHRHGLHSARFLTTGFLDGTHPIVDAYELKIRLEHMLRRLRMLQDAASTARPIFVAQRVYLGNAMASQALHTLKHLGVGHIVNATDDLLLPDDEWGFVCMRVAMADNENEDIERHFESVHRFINSARESGSGVLVHCHEGKSRSAALVLAYLLMENKWTLKDAMAFLLDRQPKACPNPGFMQRLLDLDERLNGKRSLKVKKKKPEAKVCPLCSEAVGISEESLMVHMRSKHGA</sequence>
<evidence type="ECO:0000313" key="7">
    <source>
        <dbReference type="Proteomes" id="UP000708148"/>
    </source>
</evidence>
<dbReference type="Gene3D" id="1.10.1070.11">
    <property type="entry name" value="Phosphatidylinositol 3-/4-kinase, catalytic domain"/>
    <property type="match status" value="1"/>
</dbReference>